<keyword evidence="6" id="KW-0472">Membrane</keyword>
<keyword evidence="3" id="KW-0274">FAD</keyword>
<sequence length="222" mass="25188">MHYLEVYWRDPRPGFLMRQQIYSPDLDSQQGHVYPRIKLRSAQNPGISEEEKKRLLRCAVIGGRPTGVILHKENLLYWNFFYELFVTFWSVVSVWCQSYARRSEGGAAQEDSSHFSLTGLMFHMTFWSGLLVLVPLSCRKAGGFLVNLFNKIGKKNGGETFSAKDIPLGDPFVYKHLGSLASAGHYKALADLRRSKDEKGLSLAGLVSWLIWRSANLARVVC</sequence>
<organism evidence="7 8">
    <name type="scientific">Salix dunnii</name>
    <dbReference type="NCBI Taxonomy" id="1413687"/>
    <lineage>
        <taxon>Eukaryota</taxon>
        <taxon>Viridiplantae</taxon>
        <taxon>Streptophyta</taxon>
        <taxon>Embryophyta</taxon>
        <taxon>Tracheophyta</taxon>
        <taxon>Spermatophyta</taxon>
        <taxon>Magnoliopsida</taxon>
        <taxon>eudicotyledons</taxon>
        <taxon>Gunneridae</taxon>
        <taxon>Pentapetalae</taxon>
        <taxon>rosids</taxon>
        <taxon>fabids</taxon>
        <taxon>Malpighiales</taxon>
        <taxon>Salicaceae</taxon>
        <taxon>Saliceae</taxon>
        <taxon>Salix</taxon>
    </lineage>
</organism>
<evidence type="ECO:0000256" key="2">
    <source>
        <dbReference type="ARBA" id="ARBA00022630"/>
    </source>
</evidence>
<dbReference type="InterPro" id="IPR045024">
    <property type="entry name" value="NDH-2"/>
</dbReference>
<dbReference type="AlphaFoldDB" id="A0A835KCQ2"/>
<name>A0A835KCQ2_9ROSI</name>
<feature type="transmembrane region" description="Helical" evidence="6">
    <location>
        <begin position="120"/>
        <end position="138"/>
    </location>
</feature>
<dbReference type="GO" id="GO:0005739">
    <property type="term" value="C:mitochondrion"/>
    <property type="evidence" value="ECO:0007669"/>
    <property type="project" value="TreeGrafter"/>
</dbReference>
<dbReference type="PANTHER" id="PTHR43706">
    <property type="entry name" value="NADH DEHYDROGENASE"/>
    <property type="match status" value="1"/>
</dbReference>
<protein>
    <submittedName>
        <fullName evidence="7">Uncharacterized protein</fullName>
    </submittedName>
</protein>
<comment type="similarity">
    <text evidence="1">Belongs to the NADH dehydrogenase family.</text>
</comment>
<proteinExistence type="inferred from homology"/>
<keyword evidence="6" id="KW-0812">Transmembrane</keyword>
<dbReference type="Gene3D" id="3.50.50.100">
    <property type="match status" value="1"/>
</dbReference>
<accession>A0A835KCQ2</accession>
<gene>
    <name evidence="7" type="ORF">SADUNF_Sadunf04G0022400</name>
</gene>
<dbReference type="GO" id="GO:0003954">
    <property type="term" value="F:NADH dehydrogenase activity"/>
    <property type="evidence" value="ECO:0007669"/>
    <property type="project" value="InterPro"/>
</dbReference>
<keyword evidence="2" id="KW-0285">Flavoprotein</keyword>
<keyword evidence="6" id="KW-1133">Transmembrane helix</keyword>
<evidence type="ECO:0000313" key="8">
    <source>
        <dbReference type="Proteomes" id="UP000657918"/>
    </source>
</evidence>
<reference evidence="7 8" key="1">
    <citation type="submission" date="2020-10" db="EMBL/GenBank/DDBJ databases">
        <title>Plant Genome Project.</title>
        <authorList>
            <person name="Zhang R.-G."/>
        </authorList>
    </citation>
    <scope>NUCLEOTIDE SEQUENCE [LARGE SCALE GENOMIC DNA]</scope>
    <source>
        <strain evidence="7">FAFU-HL-1</strain>
        <tissue evidence="7">Leaf</tissue>
    </source>
</reference>
<keyword evidence="5" id="KW-0520">NAD</keyword>
<feature type="transmembrane region" description="Helical" evidence="6">
    <location>
        <begin position="80"/>
        <end position="100"/>
    </location>
</feature>
<keyword evidence="8" id="KW-1185">Reference proteome</keyword>
<evidence type="ECO:0000256" key="6">
    <source>
        <dbReference type="SAM" id="Phobius"/>
    </source>
</evidence>
<evidence type="ECO:0000313" key="7">
    <source>
        <dbReference type="EMBL" id="KAF9683521.1"/>
    </source>
</evidence>
<evidence type="ECO:0000256" key="5">
    <source>
        <dbReference type="ARBA" id="ARBA00023027"/>
    </source>
</evidence>
<dbReference type="EMBL" id="JADGMS010000004">
    <property type="protein sequence ID" value="KAF9683521.1"/>
    <property type="molecule type" value="Genomic_DNA"/>
</dbReference>
<evidence type="ECO:0000256" key="4">
    <source>
        <dbReference type="ARBA" id="ARBA00023002"/>
    </source>
</evidence>
<keyword evidence="4" id="KW-0560">Oxidoreductase</keyword>
<dbReference type="PANTHER" id="PTHR43706:SF4">
    <property type="entry name" value="NADH:UBIQUINONE REDUCTASE (NON-ELECTROGENIC)"/>
    <property type="match status" value="1"/>
</dbReference>
<evidence type="ECO:0000256" key="1">
    <source>
        <dbReference type="ARBA" id="ARBA00005272"/>
    </source>
</evidence>
<comment type="caution">
    <text evidence="7">The sequence shown here is derived from an EMBL/GenBank/DDBJ whole genome shotgun (WGS) entry which is preliminary data.</text>
</comment>
<dbReference type="Proteomes" id="UP000657918">
    <property type="component" value="Chromosome 4"/>
</dbReference>
<dbReference type="OrthoDB" id="1668989at2759"/>
<evidence type="ECO:0000256" key="3">
    <source>
        <dbReference type="ARBA" id="ARBA00022827"/>
    </source>
</evidence>